<dbReference type="EMBL" id="GBXM01040228">
    <property type="protein sequence ID" value="JAH68349.1"/>
    <property type="molecule type" value="Transcribed_RNA"/>
</dbReference>
<evidence type="ECO:0000313" key="1">
    <source>
        <dbReference type="EMBL" id="JAH68349.1"/>
    </source>
</evidence>
<sequence>MRYCSILFYCSLKMTSCRKCNVAYRTLVRTGLIRDTNNNYTSCSMN</sequence>
<accession>A0A0E9UR60</accession>
<reference evidence="1" key="2">
    <citation type="journal article" date="2015" name="Fish Shellfish Immunol.">
        <title>Early steps in the European eel (Anguilla anguilla)-Vibrio vulnificus interaction in the gills: Role of the RtxA13 toxin.</title>
        <authorList>
            <person name="Callol A."/>
            <person name="Pajuelo D."/>
            <person name="Ebbesson L."/>
            <person name="Teles M."/>
            <person name="MacKenzie S."/>
            <person name="Amaro C."/>
        </authorList>
    </citation>
    <scope>NUCLEOTIDE SEQUENCE</scope>
</reference>
<protein>
    <submittedName>
        <fullName evidence="1">Uncharacterized protein</fullName>
    </submittedName>
</protein>
<organism evidence="1">
    <name type="scientific">Anguilla anguilla</name>
    <name type="common">European freshwater eel</name>
    <name type="synonym">Muraena anguilla</name>
    <dbReference type="NCBI Taxonomy" id="7936"/>
    <lineage>
        <taxon>Eukaryota</taxon>
        <taxon>Metazoa</taxon>
        <taxon>Chordata</taxon>
        <taxon>Craniata</taxon>
        <taxon>Vertebrata</taxon>
        <taxon>Euteleostomi</taxon>
        <taxon>Actinopterygii</taxon>
        <taxon>Neopterygii</taxon>
        <taxon>Teleostei</taxon>
        <taxon>Anguilliformes</taxon>
        <taxon>Anguillidae</taxon>
        <taxon>Anguilla</taxon>
    </lineage>
</organism>
<name>A0A0E9UR60_ANGAN</name>
<reference evidence="1" key="1">
    <citation type="submission" date="2014-11" db="EMBL/GenBank/DDBJ databases">
        <authorList>
            <person name="Amaro Gonzalez C."/>
        </authorList>
    </citation>
    <scope>NUCLEOTIDE SEQUENCE</scope>
</reference>
<proteinExistence type="predicted"/>
<dbReference type="AlphaFoldDB" id="A0A0E9UR60"/>